<keyword evidence="5" id="KW-0328">Glycosyltransferase</keyword>
<gene>
    <name evidence="5" type="primary">tagE</name>
    <name evidence="4" type="ORF">SAMEA3499874_03824</name>
    <name evidence="5" type="ORF">SAMEA4873646_00085</name>
</gene>
<dbReference type="AlphaFoldDB" id="A0A486MS12"/>
<evidence type="ECO:0000259" key="2">
    <source>
        <dbReference type="Pfam" id="PF00534"/>
    </source>
</evidence>
<dbReference type="GO" id="GO:0047265">
    <property type="term" value="F:poly(glycerol-phosphate) alpha-glucosyltransferase activity"/>
    <property type="evidence" value="ECO:0007669"/>
    <property type="project" value="UniProtKB-EC"/>
</dbReference>
<dbReference type="Gene3D" id="3.40.50.2000">
    <property type="entry name" value="Glycogen Phosphorylase B"/>
    <property type="match status" value="2"/>
</dbReference>
<keyword evidence="1 5" id="KW-0808">Transferase</keyword>
<dbReference type="InterPro" id="IPR001296">
    <property type="entry name" value="Glyco_trans_1"/>
</dbReference>
<dbReference type="EMBL" id="UKAW01000012">
    <property type="protein sequence ID" value="SXG17873.1"/>
    <property type="molecule type" value="Genomic_DNA"/>
</dbReference>
<evidence type="ECO:0000259" key="3">
    <source>
        <dbReference type="Pfam" id="PF13439"/>
    </source>
</evidence>
<protein>
    <submittedName>
        <fullName evidence="5">Glycosyl transferase</fullName>
        <ecNumber evidence="5">2.4.1.52</ecNumber>
    </submittedName>
</protein>
<evidence type="ECO:0000313" key="6">
    <source>
        <dbReference type="Proteomes" id="UP000257587"/>
    </source>
</evidence>
<dbReference type="CDD" id="cd03820">
    <property type="entry name" value="GT4_AmsD-like"/>
    <property type="match status" value="1"/>
</dbReference>
<proteinExistence type="predicted"/>
<evidence type="ECO:0000313" key="5">
    <source>
        <dbReference type="EMBL" id="VGL33170.1"/>
    </source>
</evidence>
<dbReference type="PANTHER" id="PTHR46401:SF2">
    <property type="entry name" value="GLYCOSYLTRANSFERASE WBBK-RELATED"/>
    <property type="match status" value="1"/>
</dbReference>
<name>A0A486MS12_KLEPN</name>
<dbReference type="GO" id="GO:0009103">
    <property type="term" value="P:lipopolysaccharide biosynthetic process"/>
    <property type="evidence" value="ECO:0007669"/>
    <property type="project" value="TreeGrafter"/>
</dbReference>
<evidence type="ECO:0000256" key="1">
    <source>
        <dbReference type="ARBA" id="ARBA00022679"/>
    </source>
</evidence>
<dbReference type="EC" id="2.4.1.52" evidence="5"/>
<dbReference type="Pfam" id="PF00534">
    <property type="entry name" value="Glycos_transf_1"/>
    <property type="match status" value="1"/>
</dbReference>
<dbReference type="InterPro" id="IPR028098">
    <property type="entry name" value="Glyco_trans_4-like_N"/>
</dbReference>
<dbReference type="RefSeq" id="WP_071953808.1">
    <property type="nucleotide sequence ID" value="NZ_AP027263.1"/>
</dbReference>
<feature type="domain" description="Glycosyl transferase family 1" evidence="2">
    <location>
        <begin position="171"/>
        <end position="331"/>
    </location>
</feature>
<evidence type="ECO:0000313" key="4">
    <source>
        <dbReference type="EMBL" id="SXG17873.1"/>
    </source>
</evidence>
<dbReference type="Proteomes" id="UP000257587">
    <property type="component" value="Unassembled WGS sequence"/>
</dbReference>
<dbReference type="EMBL" id="CAAHCP010000001">
    <property type="protein sequence ID" value="VGL33170.1"/>
    <property type="molecule type" value="Genomic_DNA"/>
</dbReference>
<sequence>MNSGKNINIIIDGISNSGGTDRVLSMISNMFVLNNNKVTVFSLNDSIPYYKISTEVKIISPSTKGRLAKLMSFVRHVKVDNPDIIIVVSMGRLSAQIIPLLKVFKCKSEIICYDHVSIESFPTYIRMIKRIAYYLADKIVVLTDSDKRFIQDNYKIDNVYVIRNPSPFDENTIEPSELQHKIKKILAVGRLTYQKNFHRLINLWSKIDSTGWELCIVGEGDDYESLINLCQRLELNNIKIKKPDKNIQLLYKESSVLVMTSRYEGLPMVLIESKNFGLPVIAFDCKTGPAEIISNDGYLVDYSNDCEFLIKLEKLMFNHELRKELSLNAIKNSKNYSCENIYLQWLSVLK</sequence>
<feature type="domain" description="Glycosyltransferase subfamily 4-like N-terminal" evidence="3">
    <location>
        <begin position="18"/>
        <end position="165"/>
    </location>
</feature>
<accession>A0A486MS12</accession>
<organism evidence="5">
    <name type="scientific">Klebsiella pneumoniae</name>
    <dbReference type="NCBI Taxonomy" id="573"/>
    <lineage>
        <taxon>Bacteria</taxon>
        <taxon>Pseudomonadati</taxon>
        <taxon>Pseudomonadota</taxon>
        <taxon>Gammaproteobacteria</taxon>
        <taxon>Enterobacterales</taxon>
        <taxon>Enterobacteriaceae</taxon>
        <taxon>Klebsiella/Raoultella group</taxon>
        <taxon>Klebsiella</taxon>
        <taxon>Klebsiella pneumoniae complex</taxon>
    </lineage>
</organism>
<dbReference type="Pfam" id="PF13439">
    <property type="entry name" value="Glyco_transf_4"/>
    <property type="match status" value="1"/>
</dbReference>
<dbReference type="SUPFAM" id="SSF53756">
    <property type="entry name" value="UDP-Glycosyltransferase/glycogen phosphorylase"/>
    <property type="match status" value="1"/>
</dbReference>
<reference evidence="5" key="1">
    <citation type="submission" date="2019-03" db="EMBL/GenBank/DDBJ databases">
        <authorList>
            <consortium name="Pathogen Informatics"/>
        </authorList>
    </citation>
    <scope>NUCLEOTIDE SEQUENCE</scope>
    <source>
        <strain evidence="5">5012STDY7626444</strain>
        <strain evidence="4 6">EuSCAPE_AT002</strain>
    </source>
</reference>
<dbReference type="PANTHER" id="PTHR46401">
    <property type="entry name" value="GLYCOSYLTRANSFERASE WBBK-RELATED"/>
    <property type="match status" value="1"/>
</dbReference>